<dbReference type="SUPFAM" id="SSF55194">
    <property type="entry name" value="Ribosome recycling factor, RRF"/>
    <property type="match status" value="1"/>
</dbReference>
<organism evidence="5 6">
    <name type="scientific">Candidatus Vogelbacteria bacterium CG10_big_fil_rev_8_21_14_0_10_51_16</name>
    <dbReference type="NCBI Taxonomy" id="1975045"/>
    <lineage>
        <taxon>Bacteria</taxon>
        <taxon>Candidatus Vogeliibacteriota</taxon>
    </lineage>
</organism>
<evidence type="ECO:0000313" key="5">
    <source>
        <dbReference type="EMBL" id="PIR44775.1"/>
    </source>
</evidence>
<accession>A0A2H0RG52</accession>
<name>A0A2H0RG52_9BACT</name>
<evidence type="ECO:0000313" key="6">
    <source>
        <dbReference type="Proteomes" id="UP000228767"/>
    </source>
</evidence>
<dbReference type="InterPro" id="IPR002661">
    <property type="entry name" value="Ribosome_recyc_fac"/>
</dbReference>
<sequence>MSYDFKSTKEGLAKAHDWLQRELATVRTGRAATALLDQIHIESYGVKSPLSHVASIGIDDPKTVRVTPWDKAHLGAIESAISAANLGVSAVADGGSVRVSFPDVTADRRIMLVKLVREKLEEAKVTLRGEREKAWSEIQKHEKEGALSEDEKFRAKDELQKLIDEAQKQFVLLADKKQLEIEN</sequence>
<dbReference type="AlphaFoldDB" id="A0A2H0RG52"/>
<dbReference type="NCBIfam" id="TIGR00496">
    <property type="entry name" value="frr"/>
    <property type="match status" value="1"/>
</dbReference>
<keyword evidence="3" id="KW-0175">Coiled coil</keyword>
<dbReference type="Proteomes" id="UP000228767">
    <property type="component" value="Unassembled WGS sequence"/>
</dbReference>
<evidence type="ECO:0000256" key="3">
    <source>
        <dbReference type="SAM" id="Coils"/>
    </source>
</evidence>
<feature type="domain" description="Ribosome recycling factor" evidence="4">
    <location>
        <begin position="19"/>
        <end position="181"/>
    </location>
</feature>
<gene>
    <name evidence="5" type="ORF">COV10_02730</name>
</gene>
<dbReference type="Pfam" id="PF01765">
    <property type="entry name" value="RRF"/>
    <property type="match status" value="1"/>
</dbReference>
<keyword evidence="2" id="KW-0648">Protein biosynthesis</keyword>
<protein>
    <submittedName>
        <fullName evidence="5">Ribosome recycling factor</fullName>
    </submittedName>
</protein>
<dbReference type="Gene3D" id="1.10.132.20">
    <property type="entry name" value="Ribosome-recycling factor"/>
    <property type="match status" value="1"/>
</dbReference>
<reference evidence="5 6" key="1">
    <citation type="submission" date="2017-09" db="EMBL/GenBank/DDBJ databases">
        <title>Depth-based differentiation of microbial function through sediment-hosted aquifers and enrichment of novel symbionts in the deep terrestrial subsurface.</title>
        <authorList>
            <person name="Probst A.J."/>
            <person name="Ladd B."/>
            <person name="Jarett J.K."/>
            <person name="Geller-Mcgrath D.E."/>
            <person name="Sieber C.M."/>
            <person name="Emerson J.B."/>
            <person name="Anantharaman K."/>
            <person name="Thomas B.C."/>
            <person name="Malmstrom R."/>
            <person name="Stieglmeier M."/>
            <person name="Klingl A."/>
            <person name="Woyke T."/>
            <person name="Ryan C.M."/>
            <person name="Banfield J.F."/>
        </authorList>
    </citation>
    <scope>NUCLEOTIDE SEQUENCE [LARGE SCALE GENOMIC DNA]</scope>
    <source>
        <strain evidence="5">CG10_big_fil_rev_8_21_14_0_10_51_16</strain>
    </source>
</reference>
<evidence type="ECO:0000256" key="1">
    <source>
        <dbReference type="ARBA" id="ARBA00005912"/>
    </source>
</evidence>
<comment type="caution">
    <text evidence="5">The sequence shown here is derived from an EMBL/GenBank/DDBJ whole genome shotgun (WGS) entry which is preliminary data.</text>
</comment>
<dbReference type="EMBL" id="PCYI01000019">
    <property type="protein sequence ID" value="PIR44775.1"/>
    <property type="molecule type" value="Genomic_DNA"/>
</dbReference>
<dbReference type="Gene3D" id="3.30.1360.40">
    <property type="match status" value="1"/>
</dbReference>
<comment type="similarity">
    <text evidence="1">Belongs to the RRF family.</text>
</comment>
<dbReference type="GO" id="GO:0006412">
    <property type="term" value="P:translation"/>
    <property type="evidence" value="ECO:0007669"/>
    <property type="project" value="UniProtKB-KW"/>
</dbReference>
<dbReference type="FunFam" id="3.30.1360.40:FF:000001">
    <property type="entry name" value="Ribosome-recycling factor"/>
    <property type="match status" value="1"/>
</dbReference>
<dbReference type="GO" id="GO:0043023">
    <property type="term" value="F:ribosomal large subunit binding"/>
    <property type="evidence" value="ECO:0007669"/>
    <property type="project" value="TreeGrafter"/>
</dbReference>
<dbReference type="InterPro" id="IPR023584">
    <property type="entry name" value="Ribosome_recyc_fac_dom"/>
</dbReference>
<feature type="coiled-coil region" evidence="3">
    <location>
        <begin position="113"/>
        <end position="176"/>
    </location>
</feature>
<evidence type="ECO:0000256" key="2">
    <source>
        <dbReference type="ARBA" id="ARBA00022917"/>
    </source>
</evidence>
<proteinExistence type="inferred from homology"/>
<dbReference type="InterPro" id="IPR036191">
    <property type="entry name" value="RRF_sf"/>
</dbReference>
<evidence type="ECO:0000259" key="4">
    <source>
        <dbReference type="Pfam" id="PF01765"/>
    </source>
</evidence>
<dbReference type="PANTHER" id="PTHR20982:SF3">
    <property type="entry name" value="MITOCHONDRIAL RIBOSOME RECYCLING FACTOR PSEUDO 1"/>
    <property type="match status" value="1"/>
</dbReference>
<dbReference type="PANTHER" id="PTHR20982">
    <property type="entry name" value="RIBOSOME RECYCLING FACTOR"/>
    <property type="match status" value="1"/>
</dbReference>